<keyword evidence="2" id="KW-0472">Membrane</keyword>
<name>A0A5D2MGB3_GOSTO</name>
<reference evidence="3 4" key="1">
    <citation type="submission" date="2019-07" db="EMBL/GenBank/DDBJ databases">
        <title>WGS assembly of Gossypium tomentosum.</title>
        <authorList>
            <person name="Chen Z.J."/>
            <person name="Sreedasyam A."/>
            <person name="Ando A."/>
            <person name="Song Q."/>
            <person name="De L."/>
            <person name="Hulse-Kemp A."/>
            <person name="Ding M."/>
            <person name="Ye W."/>
            <person name="Kirkbride R."/>
            <person name="Jenkins J."/>
            <person name="Plott C."/>
            <person name="Lovell J."/>
            <person name="Lin Y.-M."/>
            <person name="Vaughn R."/>
            <person name="Liu B."/>
            <person name="Li W."/>
            <person name="Simpson S."/>
            <person name="Scheffler B."/>
            <person name="Saski C."/>
            <person name="Grover C."/>
            <person name="Hu G."/>
            <person name="Conover J."/>
            <person name="Carlson J."/>
            <person name="Shu S."/>
            <person name="Boston L."/>
            <person name="Williams M."/>
            <person name="Peterson D."/>
            <person name="Mcgee K."/>
            <person name="Jones D."/>
            <person name="Wendel J."/>
            <person name="Stelly D."/>
            <person name="Grimwood J."/>
            <person name="Schmutz J."/>
        </authorList>
    </citation>
    <scope>NUCLEOTIDE SEQUENCE [LARGE SCALE GENOMIC DNA]</scope>
    <source>
        <strain evidence="3">7179.01</strain>
    </source>
</reference>
<evidence type="ECO:0000313" key="4">
    <source>
        <dbReference type="Proteomes" id="UP000322667"/>
    </source>
</evidence>
<evidence type="ECO:0000256" key="2">
    <source>
        <dbReference type="SAM" id="Phobius"/>
    </source>
</evidence>
<organism evidence="3 4">
    <name type="scientific">Gossypium tomentosum</name>
    <name type="common">Hawaiian cotton</name>
    <name type="synonym">Gossypium sandvicense</name>
    <dbReference type="NCBI Taxonomy" id="34277"/>
    <lineage>
        <taxon>Eukaryota</taxon>
        <taxon>Viridiplantae</taxon>
        <taxon>Streptophyta</taxon>
        <taxon>Embryophyta</taxon>
        <taxon>Tracheophyta</taxon>
        <taxon>Spermatophyta</taxon>
        <taxon>Magnoliopsida</taxon>
        <taxon>eudicotyledons</taxon>
        <taxon>Gunneridae</taxon>
        <taxon>Pentapetalae</taxon>
        <taxon>rosids</taxon>
        <taxon>malvids</taxon>
        <taxon>Malvales</taxon>
        <taxon>Malvaceae</taxon>
        <taxon>Malvoideae</taxon>
        <taxon>Gossypium</taxon>
    </lineage>
</organism>
<keyword evidence="2" id="KW-0812">Transmembrane</keyword>
<dbReference type="AlphaFoldDB" id="A0A5D2MGB3"/>
<protein>
    <submittedName>
        <fullName evidence="3">Uncharacterized protein</fullName>
    </submittedName>
</protein>
<sequence length="125" mass="14186">MSSILTFFLNPYYCSSSSSSIHFFPQSHPLASSIFFFFFFFLCSLLLYVASVLRNPFSNLKKKKSMSSSQSPKANGTSFNSPPLASPIPFQHLLLLRSGNFSSRYYIFQSLLHLHNSISLHFPLT</sequence>
<dbReference type="EMBL" id="CM017622">
    <property type="protein sequence ID" value="TYH90460.1"/>
    <property type="molecule type" value="Genomic_DNA"/>
</dbReference>
<keyword evidence="2" id="KW-1133">Transmembrane helix</keyword>
<feature type="region of interest" description="Disordered" evidence="1">
    <location>
        <begin position="63"/>
        <end position="82"/>
    </location>
</feature>
<dbReference type="Proteomes" id="UP000322667">
    <property type="component" value="Chromosome A13"/>
</dbReference>
<proteinExistence type="predicted"/>
<gene>
    <name evidence="3" type="ORF">ES332_A13G049500v1</name>
</gene>
<evidence type="ECO:0000313" key="3">
    <source>
        <dbReference type="EMBL" id="TYH90460.1"/>
    </source>
</evidence>
<keyword evidence="4" id="KW-1185">Reference proteome</keyword>
<accession>A0A5D2MGB3</accession>
<feature type="transmembrane region" description="Helical" evidence="2">
    <location>
        <begin position="32"/>
        <end position="53"/>
    </location>
</feature>
<evidence type="ECO:0000256" key="1">
    <source>
        <dbReference type="SAM" id="MobiDB-lite"/>
    </source>
</evidence>